<dbReference type="Proteomes" id="UP000823388">
    <property type="component" value="Chromosome 7N"/>
</dbReference>
<dbReference type="GO" id="GO:0015031">
    <property type="term" value="P:protein transport"/>
    <property type="evidence" value="ECO:0007669"/>
    <property type="project" value="UniProtKB-KW"/>
</dbReference>
<keyword evidence="7" id="KW-1185">Reference proteome</keyword>
<dbReference type="GO" id="GO:0005546">
    <property type="term" value="F:phosphatidylinositol-4,5-bisphosphate binding"/>
    <property type="evidence" value="ECO:0007669"/>
    <property type="project" value="InterPro"/>
</dbReference>
<dbReference type="PANTHER" id="PTHR12542">
    <property type="entry name" value="EXOCYST COMPLEX PROTEIN EXO70"/>
    <property type="match status" value="1"/>
</dbReference>
<reference evidence="6" key="1">
    <citation type="submission" date="2020-05" db="EMBL/GenBank/DDBJ databases">
        <title>WGS assembly of Panicum virgatum.</title>
        <authorList>
            <person name="Lovell J.T."/>
            <person name="Jenkins J."/>
            <person name="Shu S."/>
            <person name="Juenger T.E."/>
            <person name="Schmutz J."/>
        </authorList>
    </citation>
    <scope>NUCLEOTIDE SEQUENCE</scope>
    <source>
        <strain evidence="6">AP13</strain>
    </source>
</reference>
<evidence type="ECO:0000259" key="5">
    <source>
        <dbReference type="Pfam" id="PF03081"/>
    </source>
</evidence>
<dbReference type="InterPro" id="IPR004140">
    <property type="entry name" value="Exo70"/>
</dbReference>
<protein>
    <recommendedName>
        <fullName evidence="3">Exocyst subunit Exo70 family protein</fullName>
    </recommendedName>
</protein>
<dbReference type="GO" id="GO:0006887">
    <property type="term" value="P:exocytosis"/>
    <property type="evidence" value="ECO:0007669"/>
    <property type="project" value="UniProtKB-KW"/>
</dbReference>
<sequence length="503" mass="55922">MEAPGRDGRHGARRHGTSSTTTSGTVSSGYTSTSSRLSWISMEAARHFRELEMEDLEVVGPPKETASEKKMKQIKILAKEFFGAPSSAKCSAEGGDPSVLKRWLRELGVEWVLHVADGTLAPAEGLEHALDASSWSLALSEIVDTFHLASGLLPVHGSTEEQNMAEQLQLAGFTQQALLKMLTFVDSMVAPNLSCGIDWSLVLIGAPYKKFHTLLRLCEALRNALTEIQLPLHSSYSAEVATILGEIVDTLSAKEGKVREAIWNALEEIRTRILESPEDGQGSSHTQTPQGSSDVDETTKSVVKYAIFLEDYDSIMEPIVSEAASLGKYIPRVGEPPLISLRVEMVSCLEEKLANKSEAFSDQGLRFLFLLNNSFFIMDELRYALFFHESCKADLAGKVEGYMERFIQVSWAPVLSCLINPTPSCLGKNYSPLSKFESEFQKMYTTQKLLKVRYPDLRNRLRRAIIDKIIPAYTRYLADDYGNAPQKFSPSNLEEMLQELFEG</sequence>
<dbReference type="GO" id="GO:0000145">
    <property type="term" value="C:exocyst"/>
    <property type="evidence" value="ECO:0007669"/>
    <property type="project" value="InterPro"/>
</dbReference>
<keyword evidence="3" id="KW-0653">Protein transport</keyword>
<feature type="domain" description="Exocyst complex subunit Exo70 C-terminal" evidence="5">
    <location>
        <begin position="167"/>
        <end position="499"/>
    </location>
</feature>
<dbReference type="InterPro" id="IPR046364">
    <property type="entry name" value="Exo70_C"/>
</dbReference>
<dbReference type="PANTHER" id="PTHR12542:SF137">
    <property type="entry name" value="EXOCYST SUBUNIT EXO70 FAMILY PROTEIN"/>
    <property type="match status" value="1"/>
</dbReference>
<dbReference type="SUPFAM" id="SSF74788">
    <property type="entry name" value="Cullin repeat-like"/>
    <property type="match status" value="1"/>
</dbReference>
<evidence type="ECO:0000313" key="7">
    <source>
        <dbReference type="Proteomes" id="UP000823388"/>
    </source>
</evidence>
<feature type="region of interest" description="Disordered" evidence="4">
    <location>
        <begin position="1"/>
        <end position="32"/>
    </location>
</feature>
<evidence type="ECO:0000256" key="4">
    <source>
        <dbReference type="SAM" id="MobiDB-lite"/>
    </source>
</evidence>
<dbReference type="InterPro" id="IPR016159">
    <property type="entry name" value="Cullin_repeat-like_dom_sf"/>
</dbReference>
<accession>A0A8T0PY30</accession>
<feature type="region of interest" description="Disordered" evidence="4">
    <location>
        <begin position="274"/>
        <end position="297"/>
    </location>
</feature>
<dbReference type="Gene3D" id="1.20.1280.170">
    <property type="entry name" value="Exocyst complex component Exo70"/>
    <property type="match status" value="1"/>
</dbReference>
<feature type="compositionally biased region" description="Polar residues" evidence="4">
    <location>
        <begin position="281"/>
        <end position="293"/>
    </location>
</feature>
<keyword evidence="3" id="KW-0268">Exocytosis</keyword>
<evidence type="ECO:0000256" key="3">
    <source>
        <dbReference type="RuleBase" id="RU365026"/>
    </source>
</evidence>
<comment type="caution">
    <text evidence="6">The sequence shown here is derived from an EMBL/GenBank/DDBJ whole genome shotgun (WGS) entry which is preliminary data.</text>
</comment>
<organism evidence="6 7">
    <name type="scientific">Panicum virgatum</name>
    <name type="common">Blackwell switchgrass</name>
    <dbReference type="NCBI Taxonomy" id="38727"/>
    <lineage>
        <taxon>Eukaryota</taxon>
        <taxon>Viridiplantae</taxon>
        <taxon>Streptophyta</taxon>
        <taxon>Embryophyta</taxon>
        <taxon>Tracheophyta</taxon>
        <taxon>Spermatophyta</taxon>
        <taxon>Magnoliopsida</taxon>
        <taxon>Liliopsida</taxon>
        <taxon>Poales</taxon>
        <taxon>Poaceae</taxon>
        <taxon>PACMAD clade</taxon>
        <taxon>Panicoideae</taxon>
        <taxon>Panicodae</taxon>
        <taxon>Paniceae</taxon>
        <taxon>Panicinae</taxon>
        <taxon>Panicum</taxon>
        <taxon>Panicum sect. Hiantes</taxon>
    </lineage>
</organism>
<comment type="function">
    <text evidence="3">Component of the exocyst complex.</text>
</comment>
<dbReference type="EMBL" id="CM029050">
    <property type="protein sequence ID" value="KAG2565788.1"/>
    <property type="molecule type" value="Genomic_DNA"/>
</dbReference>
<evidence type="ECO:0000256" key="2">
    <source>
        <dbReference type="ARBA" id="ARBA00022448"/>
    </source>
</evidence>
<gene>
    <name evidence="6" type="ORF">PVAP13_7NG136300</name>
</gene>
<evidence type="ECO:0000256" key="1">
    <source>
        <dbReference type="ARBA" id="ARBA00006756"/>
    </source>
</evidence>
<name>A0A8T0PY30_PANVG</name>
<evidence type="ECO:0000313" key="6">
    <source>
        <dbReference type="EMBL" id="KAG2565788.1"/>
    </source>
</evidence>
<comment type="similarity">
    <text evidence="1 3">Belongs to the EXO70 family.</text>
</comment>
<dbReference type="AlphaFoldDB" id="A0A8T0PY30"/>
<feature type="compositionally biased region" description="Basic and acidic residues" evidence="4">
    <location>
        <begin position="1"/>
        <end position="10"/>
    </location>
</feature>
<proteinExistence type="inferred from homology"/>
<keyword evidence="2 3" id="KW-0813">Transport</keyword>
<feature type="compositionally biased region" description="Low complexity" evidence="4">
    <location>
        <begin position="17"/>
        <end position="32"/>
    </location>
</feature>
<dbReference type="Pfam" id="PF03081">
    <property type="entry name" value="Exo70_C"/>
    <property type="match status" value="1"/>
</dbReference>